<protein>
    <submittedName>
        <fullName evidence="2">Uncharacterized protein</fullName>
    </submittedName>
</protein>
<dbReference type="RefSeq" id="WP_196607850.1">
    <property type="nucleotide sequence ID" value="NZ_VRYY01000011.1"/>
</dbReference>
<keyword evidence="3" id="KW-1185">Reference proteome</keyword>
<evidence type="ECO:0000256" key="1">
    <source>
        <dbReference type="SAM" id="MobiDB-lite"/>
    </source>
</evidence>
<sequence length="76" mass="8987">MNRNRRRRVEKCIACCERLRLRVMRLRNEEAAEPKTRQQKDTEADRLGCTGTPQENLDEADSSLWLVTEKLREAIE</sequence>
<proteinExistence type="predicted"/>
<accession>A0ABS0J0M2</accession>
<evidence type="ECO:0000313" key="2">
    <source>
        <dbReference type="EMBL" id="MBG3875566.1"/>
    </source>
</evidence>
<evidence type="ECO:0000313" key="3">
    <source>
        <dbReference type="Proteomes" id="UP001194469"/>
    </source>
</evidence>
<gene>
    <name evidence="2" type="ORF">FVW20_00620</name>
</gene>
<name>A0ABS0J0M2_9BACT</name>
<feature type="region of interest" description="Disordered" evidence="1">
    <location>
        <begin position="30"/>
        <end position="61"/>
    </location>
</feature>
<dbReference type="EMBL" id="VRYY01000011">
    <property type="protein sequence ID" value="MBG3875566.1"/>
    <property type="molecule type" value="Genomic_DNA"/>
</dbReference>
<dbReference type="Proteomes" id="UP001194469">
    <property type="component" value="Unassembled WGS sequence"/>
</dbReference>
<comment type="caution">
    <text evidence="2">The sequence shown here is derived from an EMBL/GenBank/DDBJ whole genome shotgun (WGS) entry which is preliminary data.</text>
</comment>
<feature type="compositionally biased region" description="Basic and acidic residues" evidence="1">
    <location>
        <begin position="30"/>
        <end position="46"/>
    </location>
</feature>
<organism evidence="2 3">
    <name type="scientific">Nitratidesulfovibrio oxamicus</name>
    <dbReference type="NCBI Taxonomy" id="32016"/>
    <lineage>
        <taxon>Bacteria</taxon>
        <taxon>Pseudomonadati</taxon>
        <taxon>Thermodesulfobacteriota</taxon>
        <taxon>Desulfovibrionia</taxon>
        <taxon>Desulfovibrionales</taxon>
        <taxon>Desulfovibrionaceae</taxon>
        <taxon>Nitratidesulfovibrio</taxon>
    </lineage>
</organism>
<reference evidence="2 3" key="1">
    <citation type="submission" date="2019-08" db="EMBL/GenBank/DDBJ databases">
        <authorList>
            <person name="Luo N."/>
        </authorList>
    </citation>
    <scope>NUCLEOTIDE SEQUENCE [LARGE SCALE GENOMIC DNA]</scope>
    <source>
        <strain evidence="2 3">NCIMB 9442</strain>
    </source>
</reference>